<feature type="domain" description="DUF7596" evidence="1">
    <location>
        <begin position="26"/>
        <end position="188"/>
    </location>
</feature>
<evidence type="ECO:0000259" key="1">
    <source>
        <dbReference type="Pfam" id="PF24524"/>
    </source>
</evidence>
<dbReference type="WBParaSite" id="Pan_g7112.t1">
    <property type="protein sequence ID" value="Pan_g7112.t1"/>
    <property type="gene ID" value="Pan_g7112"/>
</dbReference>
<protein>
    <submittedName>
        <fullName evidence="3">Acetyltransf_18 domain-containing protein</fullName>
    </submittedName>
</protein>
<name>A0A7E5A0D8_PANRE</name>
<dbReference type="InterPro" id="IPR056017">
    <property type="entry name" value="DUF7596"/>
</dbReference>
<dbReference type="Pfam" id="PF24524">
    <property type="entry name" value="DUF7596"/>
    <property type="match status" value="1"/>
</dbReference>
<accession>A0A7E5A0D8</accession>
<reference evidence="2" key="1">
    <citation type="journal article" date="2013" name="Genetics">
        <title>The draft genome and transcriptome of Panagrellus redivivus are shaped by the harsh demands of a free-living lifestyle.</title>
        <authorList>
            <person name="Srinivasan J."/>
            <person name="Dillman A.R."/>
            <person name="Macchietto M.G."/>
            <person name="Heikkinen L."/>
            <person name="Lakso M."/>
            <person name="Fracchia K.M."/>
            <person name="Antoshechkin I."/>
            <person name="Mortazavi A."/>
            <person name="Wong G."/>
            <person name="Sternberg P.W."/>
        </authorList>
    </citation>
    <scope>NUCLEOTIDE SEQUENCE [LARGE SCALE GENOMIC DNA]</scope>
    <source>
        <strain evidence="2">MT8872</strain>
    </source>
</reference>
<evidence type="ECO:0000313" key="2">
    <source>
        <dbReference type="Proteomes" id="UP000492821"/>
    </source>
</evidence>
<proteinExistence type="predicted"/>
<dbReference type="AlphaFoldDB" id="A0A7E5A0D8"/>
<organism evidence="2 3">
    <name type="scientific">Panagrellus redivivus</name>
    <name type="common">Microworm</name>
    <dbReference type="NCBI Taxonomy" id="6233"/>
    <lineage>
        <taxon>Eukaryota</taxon>
        <taxon>Metazoa</taxon>
        <taxon>Ecdysozoa</taxon>
        <taxon>Nematoda</taxon>
        <taxon>Chromadorea</taxon>
        <taxon>Rhabditida</taxon>
        <taxon>Tylenchina</taxon>
        <taxon>Panagrolaimomorpha</taxon>
        <taxon>Panagrolaimoidea</taxon>
        <taxon>Panagrolaimidae</taxon>
        <taxon>Panagrellus</taxon>
    </lineage>
</organism>
<keyword evidence="2" id="KW-1185">Reference proteome</keyword>
<sequence>MLATSEIRNLVQSSKIERALSGNLLPANNNPSFLNLSDVYTATVVENDPKGAVPVAFGLFNHCSPSQVYASIVSLKKGYENNFVAIKPVKGTMGVEAEHAERHTCYEITEVRDTEEDVSSMPQYYSAFEVKEVYPLHQRVVDALIDQTIGHTNMDMKRNLTVDLYDAHTGRYSELDDHLWRDCDGFIVADRYRFAEIEISRAALTNILQKTTKVDGVTFEPLNAKTSAAFLEYDSEIAIADRSEYLEYLFGLSGVKGTVVFDETKRPAGYVLSLGNHIFQVYGETADLASTVLAKHVSQMMEPTLNFFQRIDQSWISKELIAAASVSRRVRRFHSRILPSQIKWSKVFVLNMGIHLY</sequence>
<reference evidence="3" key="2">
    <citation type="submission" date="2020-10" db="UniProtKB">
        <authorList>
            <consortium name="WormBaseParasite"/>
        </authorList>
    </citation>
    <scope>IDENTIFICATION</scope>
</reference>
<dbReference type="Proteomes" id="UP000492821">
    <property type="component" value="Unassembled WGS sequence"/>
</dbReference>
<evidence type="ECO:0000313" key="3">
    <source>
        <dbReference type="WBParaSite" id="Pan_g7112.t1"/>
    </source>
</evidence>